<dbReference type="Proteomes" id="UP000054466">
    <property type="component" value="Unassembled WGS sequence"/>
</dbReference>
<feature type="transmembrane region" description="Helical" evidence="6">
    <location>
        <begin position="431"/>
        <end position="451"/>
    </location>
</feature>
<keyword evidence="5 6" id="KW-0472">Membrane</keyword>
<feature type="transmembrane region" description="Helical" evidence="6">
    <location>
        <begin position="279"/>
        <end position="299"/>
    </location>
</feature>
<dbReference type="PANTHER" id="PTHR43791">
    <property type="entry name" value="PERMEASE-RELATED"/>
    <property type="match status" value="1"/>
</dbReference>
<dbReference type="OrthoDB" id="2985014at2759"/>
<keyword evidence="4 6" id="KW-1133">Transmembrane helix</keyword>
<feature type="transmembrane region" description="Helical" evidence="6">
    <location>
        <begin position="311"/>
        <end position="331"/>
    </location>
</feature>
<dbReference type="FunFam" id="1.20.1250.20:FF:000018">
    <property type="entry name" value="MFS transporter permease"/>
    <property type="match status" value="1"/>
</dbReference>
<evidence type="ECO:0000256" key="2">
    <source>
        <dbReference type="ARBA" id="ARBA00022448"/>
    </source>
</evidence>
<reference evidence="8 9" key="1">
    <citation type="submission" date="2015-01" db="EMBL/GenBank/DDBJ databases">
        <title>The Genome Sequence of Cladophialophora immunda CBS83496.</title>
        <authorList>
            <consortium name="The Broad Institute Genomics Platform"/>
            <person name="Cuomo C."/>
            <person name="de Hoog S."/>
            <person name="Gorbushina A."/>
            <person name="Stielow B."/>
            <person name="Teixiera M."/>
            <person name="Abouelleil A."/>
            <person name="Chapman S.B."/>
            <person name="Priest M."/>
            <person name="Young S.K."/>
            <person name="Wortman J."/>
            <person name="Nusbaum C."/>
            <person name="Birren B."/>
        </authorList>
    </citation>
    <scope>NUCLEOTIDE SEQUENCE [LARGE SCALE GENOMIC DNA]</scope>
    <source>
        <strain evidence="8 9">CBS 83496</strain>
    </source>
</reference>
<evidence type="ECO:0000256" key="6">
    <source>
        <dbReference type="SAM" id="Phobius"/>
    </source>
</evidence>
<feature type="transmembrane region" description="Helical" evidence="6">
    <location>
        <begin position="398"/>
        <end position="419"/>
    </location>
</feature>
<sequence length="486" mass="54302">MDLEVKQPQHETCENVQIELVPEIDPAMARRITSRCDMYLLPWLFGIWFFCFLDRASIGNAKIEGLGKDLGLTGDQINIALSIFFVSYILVDIPSNWLVKRLKAGWYLPGLCIGFGVVTTCLGFVKSYAGLLVARFFLGMFEGGIIAGIVLYLSMFYPRSQMVSRIAAFYCASPFSGAFGGLLASGLSQIQYRGLNRWPWIFIIEGIMTTLFGIGAFIFLQDAPDTASFLSEEERRVAVQRMKFDNPIWESAEVGIENKFHWRWVKIGILDPNTLMASLGWFFIIVPIYSFAFFLPTIINALDYSNTVSQLLSVPPNLTGFFMVLFGATLADKFKRRGILLIIGCLLGVAGYVMLLASSNPRVQYGGTIFVAAGIFPCTPLILGWLSSQITPDYARATAGGAQVSIGNMAAFVATFSYVAKDAPRYRKGHFINLGALILAIITVALNMLYIKWENGKRARGERNYRITRDGEQWLGHRHPDFRYVL</sequence>
<name>A0A0D2DIA0_9EURO</name>
<evidence type="ECO:0000259" key="7">
    <source>
        <dbReference type="PROSITE" id="PS50850"/>
    </source>
</evidence>
<feature type="transmembrane region" description="Helical" evidence="6">
    <location>
        <begin position="131"/>
        <end position="155"/>
    </location>
</feature>
<feature type="domain" description="Major facilitator superfamily (MFS) profile" evidence="7">
    <location>
        <begin position="40"/>
        <end position="459"/>
    </location>
</feature>
<feature type="transmembrane region" description="Helical" evidence="6">
    <location>
        <begin position="200"/>
        <end position="220"/>
    </location>
</feature>
<evidence type="ECO:0000256" key="3">
    <source>
        <dbReference type="ARBA" id="ARBA00022692"/>
    </source>
</evidence>
<dbReference type="Pfam" id="PF07690">
    <property type="entry name" value="MFS_1"/>
    <property type="match status" value="1"/>
</dbReference>
<dbReference type="GO" id="GO:0022857">
    <property type="term" value="F:transmembrane transporter activity"/>
    <property type="evidence" value="ECO:0007669"/>
    <property type="project" value="InterPro"/>
</dbReference>
<evidence type="ECO:0000313" key="9">
    <source>
        <dbReference type="Proteomes" id="UP000054466"/>
    </source>
</evidence>
<dbReference type="SUPFAM" id="SSF103473">
    <property type="entry name" value="MFS general substrate transporter"/>
    <property type="match status" value="1"/>
</dbReference>
<protein>
    <recommendedName>
        <fullName evidence="7">Major facilitator superfamily (MFS) profile domain-containing protein</fullName>
    </recommendedName>
</protein>
<dbReference type="VEuPathDB" id="FungiDB:PV07_02141"/>
<dbReference type="GeneID" id="27341335"/>
<keyword evidence="2" id="KW-0813">Transport</keyword>
<feature type="transmembrane region" description="Helical" evidence="6">
    <location>
        <begin position="338"/>
        <end position="357"/>
    </location>
</feature>
<accession>A0A0D2DIA0</accession>
<feature type="transmembrane region" description="Helical" evidence="6">
    <location>
        <begin position="106"/>
        <end position="125"/>
    </location>
</feature>
<feature type="transmembrane region" description="Helical" evidence="6">
    <location>
        <begin position="167"/>
        <end position="188"/>
    </location>
</feature>
<comment type="subcellular location">
    <subcellularLocation>
        <location evidence="1">Membrane</location>
        <topology evidence="1">Multi-pass membrane protein</topology>
    </subcellularLocation>
</comment>
<proteinExistence type="predicted"/>
<keyword evidence="9" id="KW-1185">Reference proteome</keyword>
<dbReference type="AlphaFoldDB" id="A0A0D2DIA0"/>
<evidence type="ECO:0000256" key="5">
    <source>
        <dbReference type="ARBA" id="ARBA00023136"/>
    </source>
</evidence>
<feature type="transmembrane region" description="Helical" evidence="6">
    <location>
        <begin position="77"/>
        <end position="99"/>
    </location>
</feature>
<dbReference type="HOGENOM" id="CLU_001265_0_1_1"/>
<evidence type="ECO:0000256" key="1">
    <source>
        <dbReference type="ARBA" id="ARBA00004141"/>
    </source>
</evidence>
<gene>
    <name evidence="8" type="ORF">PV07_02141</name>
</gene>
<dbReference type="InterPro" id="IPR020846">
    <property type="entry name" value="MFS_dom"/>
</dbReference>
<dbReference type="PROSITE" id="PS50850">
    <property type="entry name" value="MFS"/>
    <property type="match status" value="1"/>
</dbReference>
<dbReference type="Gene3D" id="1.20.1250.20">
    <property type="entry name" value="MFS general substrate transporter like domains"/>
    <property type="match status" value="2"/>
</dbReference>
<feature type="transmembrane region" description="Helical" evidence="6">
    <location>
        <begin position="38"/>
        <end position="57"/>
    </location>
</feature>
<feature type="transmembrane region" description="Helical" evidence="6">
    <location>
        <begin position="363"/>
        <end position="386"/>
    </location>
</feature>
<dbReference type="InterPro" id="IPR011701">
    <property type="entry name" value="MFS"/>
</dbReference>
<dbReference type="GO" id="GO:0016020">
    <property type="term" value="C:membrane"/>
    <property type="evidence" value="ECO:0007669"/>
    <property type="project" value="UniProtKB-SubCell"/>
</dbReference>
<dbReference type="InterPro" id="IPR036259">
    <property type="entry name" value="MFS_trans_sf"/>
</dbReference>
<dbReference type="EMBL" id="KN847040">
    <property type="protein sequence ID" value="KIW35444.1"/>
    <property type="molecule type" value="Genomic_DNA"/>
</dbReference>
<evidence type="ECO:0000313" key="8">
    <source>
        <dbReference type="EMBL" id="KIW35444.1"/>
    </source>
</evidence>
<keyword evidence="3 6" id="KW-0812">Transmembrane</keyword>
<dbReference type="FunFam" id="1.20.1250.20:FF:000013">
    <property type="entry name" value="MFS general substrate transporter"/>
    <property type="match status" value="1"/>
</dbReference>
<organism evidence="8 9">
    <name type="scientific">Cladophialophora immunda</name>
    <dbReference type="NCBI Taxonomy" id="569365"/>
    <lineage>
        <taxon>Eukaryota</taxon>
        <taxon>Fungi</taxon>
        <taxon>Dikarya</taxon>
        <taxon>Ascomycota</taxon>
        <taxon>Pezizomycotina</taxon>
        <taxon>Eurotiomycetes</taxon>
        <taxon>Chaetothyriomycetidae</taxon>
        <taxon>Chaetothyriales</taxon>
        <taxon>Herpotrichiellaceae</taxon>
        <taxon>Cladophialophora</taxon>
    </lineage>
</organism>
<evidence type="ECO:0000256" key="4">
    <source>
        <dbReference type="ARBA" id="ARBA00022989"/>
    </source>
</evidence>
<dbReference type="RefSeq" id="XP_016255660.1">
    <property type="nucleotide sequence ID" value="XM_016388732.1"/>
</dbReference>
<dbReference type="PANTHER" id="PTHR43791:SF5">
    <property type="entry name" value="MAJOR FACILITATOR SUPERFAMILY (MFS) PROFILE DOMAIN-CONTAINING PROTEIN"/>
    <property type="match status" value="1"/>
</dbReference>